<dbReference type="EMBL" id="BAABHQ010000012">
    <property type="protein sequence ID" value="GAA4884392.1"/>
    <property type="molecule type" value="Genomic_DNA"/>
</dbReference>
<organism evidence="2 3">
    <name type="scientific">Actinomycetospora straminea</name>
    <dbReference type="NCBI Taxonomy" id="663607"/>
    <lineage>
        <taxon>Bacteria</taxon>
        <taxon>Bacillati</taxon>
        <taxon>Actinomycetota</taxon>
        <taxon>Actinomycetes</taxon>
        <taxon>Pseudonocardiales</taxon>
        <taxon>Pseudonocardiaceae</taxon>
        <taxon>Actinomycetospora</taxon>
    </lineage>
</organism>
<reference evidence="3" key="1">
    <citation type="journal article" date="2019" name="Int. J. Syst. Evol. Microbiol.">
        <title>The Global Catalogue of Microorganisms (GCM) 10K type strain sequencing project: providing services to taxonomists for standard genome sequencing and annotation.</title>
        <authorList>
            <consortium name="The Broad Institute Genomics Platform"/>
            <consortium name="The Broad Institute Genome Sequencing Center for Infectious Disease"/>
            <person name="Wu L."/>
            <person name="Ma J."/>
        </authorList>
    </citation>
    <scope>NUCLEOTIDE SEQUENCE [LARGE SCALE GENOMIC DNA]</scope>
    <source>
        <strain evidence="3">JCM 17983</strain>
    </source>
</reference>
<keyword evidence="1" id="KW-0378">Hydrolase</keyword>
<comment type="caution">
    <text evidence="2">The sequence shown here is derived from an EMBL/GenBank/DDBJ whole genome shotgun (WGS) entry which is preliminary data.</text>
</comment>
<dbReference type="InterPro" id="IPR042001">
    <property type="entry name" value="Sortase_F"/>
</dbReference>
<name>A0ABP9EVN7_9PSEU</name>
<dbReference type="CDD" id="cd05829">
    <property type="entry name" value="Sortase_F"/>
    <property type="match status" value="1"/>
</dbReference>
<gene>
    <name evidence="2" type="ORF">GCM10023203_40470</name>
</gene>
<dbReference type="Proteomes" id="UP001500457">
    <property type="component" value="Unassembled WGS sequence"/>
</dbReference>
<evidence type="ECO:0000313" key="3">
    <source>
        <dbReference type="Proteomes" id="UP001500457"/>
    </source>
</evidence>
<evidence type="ECO:0000313" key="2">
    <source>
        <dbReference type="EMBL" id="GAA4884392.1"/>
    </source>
</evidence>
<keyword evidence="3" id="KW-1185">Reference proteome</keyword>
<dbReference type="Gene3D" id="2.40.260.10">
    <property type="entry name" value="Sortase"/>
    <property type="match status" value="1"/>
</dbReference>
<evidence type="ECO:0000256" key="1">
    <source>
        <dbReference type="ARBA" id="ARBA00022801"/>
    </source>
</evidence>
<proteinExistence type="predicted"/>
<accession>A0ABP9EVN7</accession>
<protein>
    <recommendedName>
        <fullName evidence="4">Sortase family protein</fullName>
    </recommendedName>
</protein>
<dbReference type="SUPFAM" id="SSF63817">
    <property type="entry name" value="Sortase"/>
    <property type="match status" value="1"/>
</dbReference>
<evidence type="ECO:0008006" key="4">
    <source>
        <dbReference type="Google" id="ProtNLM"/>
    </source>
</evidence>
<dbReference type="RefSeq" id="WP_274232614.1">
    <property type="nucleotide sequence ID" value="NZ_BAABHQ010000012.1"/>
</dbReference>
<dbReference type="InterPro" id="IPR005754">
    <property type="entry name" value="Sortase"/>
</dbReference>
<dbReference type="InterPro" id="IPR023365">
    <property type="entry name" value="Sortase_dom-sf"/>
</dbReference>
<sequence length="158" mass="16240">MVVRPPDPGAPVRVRAPAVDLDAPVVAVGVADDGQMAVPERIAEVGWYRYGPAPGAPAGSAVLAGHVDDSVQGLGAFADLGALRVGDEVSVDGPGGTTTHRVREVRVVGKDALPVDELFDESGPPRLVLVTCDGPFDTDAGRYRDNLVVVTDPAGRAP</sequence>
<dbReference type="Pfam" id="PF04203">
    <property type="entry name" value="Sortase"/>
    <property type="match status" value="1"/>
</dbReference>